<evidence type="ECO:0000313" key="2">
    <source>
        <dbReference type="EMBL" id="KAF5447293.1"/>
    </source>
</evidence>
<proteinExistence type="predicted"/>
<evidence type="ECO:0000256" key="1">
    <source>
        <dbReference type="SAM" id="MobiDB-lite"/>
    </source>
</evidence>
<accession>A0A833WFK4</accession>
<evidence type="ECO:0000313" key="3">
    <source>
        <dbReference type="Proteomes" id="UP000619265"/>
    </source>
</evidence>
<name>A0A833WFK4_JUGRE</name>
<protein>
    <submittedName>
        <fullName evidence="2">Uncharacterized protein</fullName>
    </submittedName>
</protein>
<dbReference type="Gramene" id="Jr14_14690_p2">
    <property type="protein sequence ID" value="cds.Jr14_14690_p2"/>
    <property type="gene ID" value="Jr14_14690"/>
</dbReference>
<feature type="region of interest" description="Disordered" evidence="1">
    <location>
        <begin position="48"/>
        <end position="83"/>
    </location>
</feature>
<comment type="caution">
    <text evidence="2">The sequence shown here is derived from an EMBL/GenBank/DDBJ whole genome shotgun (WGS) entry which is preliminary data.</text>
</comment>
<dbReference type="AlphaFoldDB" id="A0A833WFK4"/>
<gene>
    <name evidence="2" type="ORF">F2P56_032855</name>
</gene>
<dbReference type="EMBL" id="LIHL02000014">
    <property type="protein sequence ID" value="KAF5447293.1"/>
    <property type="molecule type" value="Genomic_DNA"/>
</dbReference>
<dbReference type="Proteomes" id="UP000619265">
    <property type="component" value="Unassembled WGS sequence"/>
</dbReference>
<sequence length="230" mass="25548">MRRSLGLLLPIRSDPRFPMAPLRSLWLLLLLQLCSFFGYIQGPVGLQKSHGSGNPNPSNKHSSSRYQRSGSKRNPNGGQPFPVSLPYCQPSIPPVFHPTVSPSHIAVPGYVYPPSPGLFPSFETQALVPPVHGVDASRNIQPPSQVDPNAYVVNSFTRRPHMQEPVGHFNPAWHYQGAYNPVDNISLRQGIEPRAVRGPFFFSPSGWVHGWSKLPWTCICILCSYCTSRL</sequence>
<organism evidence="2 3">
    <name type="scientific">Juglans regia</name>
    <name type="common">English walnut</name>
    <dbReference type="NCBI Taxonomy" id="51240"/>
    <lineage>
        <taxon>Eukaryota</taxon>
        <taxon>Viridiplantae</taxon>
        <taxon>Streptophyta</taxon>
        <taxon>Embryophyta</taxon>
        <taxon>Tracheophyta</taxon>
        <taxon>Spermatophyta</taxon>
        <taxon>Magnoliopsida</taxon>
        <taxon>eudicotyledons</taxon>
        <taxon>Gunneridae</taxon>
        <taxon>Pentapetalae</taxon>
        <taxon>rosids</taxon>
        <taxon>fabids</taxon>
        <taxon>Fagales</taxon>
        <taxon>Juglandaceae</taxon>
        <taxon>Juglans</taxon>
    </lineage>
</organism>
<reference evidence="2" key="2">
    <citation type="submission" date="2020-03" db="EMBL/GenBank/DDBJ databases">
        <title>Walnut 2.0.</title>
        <authorList>
            <person name="Marrano A."/>
            <person name="Britton M."/>
            <person name="Zimin A.V."/>
            <person name="Zaini P.A."/>
            <person name="Workman R."/>
            <person name="Puiu D."/>
            <person name="Bianco L."/>
            <person name="Allen B.J."/>
            <person name="Troggio M."/>
            <person name="Leslie C.A."/>
            <person name="Timp W."/>
            <person name="Dendekar A."/>
            <person name="Salzberg S.L."/>
            <person name="Neale D.B."/>
        </authorList>
    </citation>
    <scope>NUCLEOTIDE SEQUENCE</scope>
    <source>
        <tissue evidence="2">Leaves</tissue>
    </source>
</reference>
<feature type="compositionally biased region" description="Polar residues" evidence="1">
    <location>
        <begin position="49"/>
        <end position="77"/>
    </location>
</feature>
<reference evidence="2" key="1">
    <citation type="submission" date="2015-10" db="EMBL/GenBank/DDBJ databases">
        <authorList>
            <person name="Martinez-Garcia P.J."/>
            <person name="Crepeau M.W."/>
            <person name="Puiu D."/>
            <person name="Gonzalez-Ibeas D."/>
            <person name="Whalen J."/>
            <person name="Stevens K."/>
            <person name="Paul R."/>
            <person name="Butterfield T."/>
            <person name="Britton M."/>
            <person name="Reagan R."/>
            <person name="Chakraborty S."/>
            <person name="Walawage S.L."/>
            <person name="Vasquez-Gross H.A."/>
            <person name="Cardeno C."/>
            <person name="Famula R."/>
            <person name="Pratt K."/>
            <person name="Kuruganti S."/>
            <person name="Aradhya M.K."/>
            <person name="Leslie C.A."/>
            <person name="Dandekar A.M."/>
            <person name="Salzberg S.L."/>
            <person name="Wegrzyn J.L."/>
            <person name="Langley C.H."/>
            <person name="Neale D.B."/>
        </authorList>
    </citation>
    <scope>NUCLEOTIDE SEQUENCE</scope>
    <source>
        <tissue evidence="2">Leaves</tissue>
    </source>
</reference>